<accession>A0A1G7JHC2</accession>
<dbReference type="EMBL" id="FNAE01000006">
    <property type="protein sequence ID" value="SDF24311.1"/>
    <property type="molecule type" value="Genomic_DNA"/>
</dbReference>
<keyword evidence="1" id="KW-1133">Transmembrane helix</keyword>
<reference evidence="2 3" key="1">
    <citation type="submission" date="2016-10" db="EMBL/GenBank/DDBJ databases">
        <authorList>
            <person name="de Groot N.N."/>
        </authorList>
    </citation>
    <scope>NUCLEOTIDE SEQUENCE [LARGE SCALE GENOMIC DNA]</scope>
    <source>
        <strain evidence="2 3">JCM 10630</strain>
    </source>
</reference>
<evidence type="ECO:0000313" key="3">
    <source>
        <dbReference type="Proteomes" id="UP000182413"/>
    </source>
</evidence>
<keyword evidence="1" id="KW-0812">Transmembrane</keyword>
<gene>
    <name evidence="2" type="ORF">SAMN05216575_106230</name>
</gene>
<evidence type="ECO:0000256" key="1">
    <source>
        <dbReference type="SAM" id="Phobius"/>
    </source>
</evidence>
<organism evidence="2 3">
    <name type="scientific">Ectopseudomonas alcaliphila</name>
    <dbReference type="NCBI Taxonomy" id="101564"/>
    <lineage>
        <taxon>Bacteria</taxon>
        <taxon>Pseudomonadati</taxon>
        <taxon>Pseudomonadota</taxon>
        <taxon>Gammaproteobacteria</taxon>
        <taxon>Pseudomonadales</taxon>
        <taxon>Pseudomonadaceae</taxon>
        <taxon>Ectopseudomonas</taxon>
    </lineage>
</organism>
<evidence type="ECO:0000313" key="2">
    <source>
        <dbReference type="EMBL" id="SDF24311.1"/>
    </source>
</evidence>
<protein>
    <submittedName>
        <fullName evidence="2">Bacteriophage holin family HP1</fullName>
    </submittedName>
</protein>
<proteinExistence type="predicted"/>
<dbReference type="Pfam" id="PF16080">
    <property type="entry name" value="Phage_holin_2_3"/>
    <property type="match status" value="1"/>
</dbReference>
<name>A0A1G7JHC2_9GAMM</name>
<dbReference type="InterPro" id="IPR032118">
    <property type="entry name" value="Phage_holin_HP1"/>
</dbReference>
<feature type="transmembrane region" description="Helical" evidence="1">
    <location>
        <begin position="28"/>
        <end position="47"/>
    </location>
</feature>
<dbReference type="Proteomes" id="UP000182413">
    <property type="component" value="Unassembled WGS sequence"/>
</dbReference>
<sequence>MSGDRIMNGVSYAGAGVSVVSGLTLTEWGIVVGIITALLTFAANIIYQHRRDRRERNLAELQERLIYRDVAREVEQ</sequence>
<keyword evidence="1" id="KW-0472">Membrane</keyword>
<dbReference type="AlphaFoldDB" id="A0A1G7JHC2"/>